<feature type="region of interest" description="Disordered" evidence="1">
    <location>
        <begin position="126"/>
        <end position="163"/>
    </location>
</feature>
<reference evidence="2 3" key="1">
    <citation type="journal article" date="2010" name="Science">
        <title>Genomic comparison of the ants Camponotus floridanus and Harpegnathos saltator.</title>
        <authorList>
            <person name="Bonasio R."/>
            <person name="Zhang G."/>
            <person name="Ye C."/>
            <person name="Mutti N.S."/>
            <person name="Fang X."/>
            <person name="Qin N."/>
            <person name="Donahue G."/>
            <person name="Yang P."/>
            <person name="Li Q."/>
            <person name="Li C."/>
            <person name="Zhang P."/>
            <person name="Huang Z."/>
            <person name="Berger S.L."/>
            <person name="Reinberg D."/>
            <person name="Wang J."/>
            <person name="Liebig J."/>
        </authorList>
    </citation>
    <scope>NUCLEOTIDE SEQUENCE [LARGE SCALE GENOMIC DNA]</scope>
    <source>
        <strain evidence="3">C129</strain>
    </source>
</reference>
<organism evidence="3">
    <name type="scientific">Camponotus floridanus</name>
    <name type="common">Florida carpenter ant</name>
    <dbReference type="NCBI Taxonomy" id="104421"/>
    <lineage>
        <taxon>Eukaryota</taxon>
        <taxon>Metazoa</taxon>
        <taxon>Ecdysozoa</taxon>
        <taxon>Arthropoda</taxon>
        <taxon>Hexapoda</taxon>
        <taxon>Insecta</taxon>
        <taxon>Pterygota</taxon>
        <taxon>Neoptera</taxon>
        <taxon>Endopterygota</taxon>
        <taxon>Hymenoptera</taxon>
        <taxon>Apocrita</taxon>
        <taxon>Aculeata</taxon>
        <taxon>Formicoidea</taxon>
        <taxon>Formicidae</taxon>
        <taxon>Formicinae</taxon>
        <taxon>Camponotus</taxon>
    </lineage>
</organism>
<feature type="region of interest" description="Disordered" evidence="1">
    <location>
        <begin position="1"/>
        <end position="42"/>
    </location>
</feature>
<accession>E2A505</accession>
<evidence type="ECO:0000256" key="1">
    <source>
        <dbReference type="SAM" id="MobiDB-lite"/>
    </source>
</evidence>
<proteinExistence type="predicted"/>
<keyword evidence="3" id="KW-1185">Reference proteome</keyword>
<sequence length="163" mass="17864">MKKVGQRRAGKSENQVQGQTAAPCPEPRTPLEPTSNDITAIEPPGDSALGYWILFSGCLLFPFCRCPHHHYPSLALFPFDSLPHVDVGNLRSGSFVTEDDCENDRVLGNDPRFRNAEAARRLHGPQLNEGCEEAGERKKRNAVSTPPPFKGQLADELTLTGPS</sequence>
<evidence type="ECO:0000313" key="2">
    <source>
        <dbReference type="EMBL" id="EFN71492.1"/>
    </source>
</evidence>
<protein>
    <submittedName>
        <fullName evidence="2">Uncharacterized protein</fullName>
    </submittedName>
</protein>
<dbReference type="InParanoid" id="E2A505"/>
<dbReference type="EMBL" id="GL436778">
    <property type="protein sequence ID" value="EFN71492.1"/>
    <property type="molecule type" value="Genomic_DNA"/>
</dbReference>
<name>E2A505_CAMFO</name>
<dbReference type="Proteomes" id="UP000000311">
    <property type="component" value="Unassembled WGS sequence"/>
</dbReference>
<gene>
    <name evidence="2" type="ORF">EAG_14432</name>
</gene>
<evidence type="ECO:0000313" key="3">
    <source>
        <dbReference type="Proteomes" id="UP000000311"/>
    </source>
</evidence>
<dbReference type="AlphaFoldDB" id="E2A505"/>